<dbReference type="AlphaFoldDB" id="E8MZK0"/>
<dbReference type="InterPro" id="IPR016131">
    <property type="entry name" value="Haemerythrin_Fe_BS"/>
</dbReference>
<dbReference type="InterPro" id="IPR035938">
    <property type="entry name" value="Hemerythrin-like_sf"/>
</dbReference>
<dbReference type="GO" id="GO:0046872">
    <property type="term" value="F:metal ion binding"/>
    <property type="evidence" value="ECO:0007669"/>
    <property type="project" value="UniProtKB-KW"/>
</dbReference>
<comment type="similarity">
    <text evidence="1">Belongs to the hemerythrin family.</text>
</comment>
<dbReference type="InterPro" id="IPR050669">
    <property type="entry name" value="Hemerythrin"/>
</dbReference>
<name>E8MZK0_ANATU</name>
<dbReference type="RefSeq" id="WP_013560903.1">
    <property type="nucleotide sequence ID" value="NC_014960.1"/>
</dbReference>
<organism evidence="5 6">
    <name type="scientific">Anaerolinea thermophila (strain DSM 14523 / JCM 11388 / NBRC 100420 / UNI-1)</name>
    <dbReference type="NCBI Taxonomy" id="926569"/>
    <lineage>
        <taxon>Bacteria</taxon>
        <taxon>Bacillati</taxon>
        <taxon>Chloroflexota</taxon>
        <taxon>Anaerolineae</taxon>
        <taxon>Anaerolineales</taxon>
        <taxon>Anaerolineaceae</taxon>
        <taxon>Anaerolinea</taxon>
    </lineage>
</organism>
<dbReference type="STRING" id="926569.ANT_25220"/>
<dbReference type="NCBIfam" id="NF033749">
    <property type="entry name" value="bact_hemeryth"/>
    <property type="match status" value="1"/>
</dbReference>
<dbReference type="SUPFAM" id="SSF47188">
    <property type="entry name" value="Hemerythrin-like"/>
    <property type="match status" value="1"/>
</dbReference>
<dbReference type="Gene3D" id="1.20.120.50">
    <property type="entry name" value="Hemerythrin-like"/>
    <property type="match status" value="1"/>
</dbReference>
<sequence length="137" mass="16171">MAGKMFNFDVEFKLGIDSVDQEHQVLVDLLNQVYELIGEGKRDEARKYFNETLSRYVHEHFSHEEAFMEQIGFPQIEEHRKIHENFRNSFEALKPSIESADDTAFRKALNDAFTWIITHIGKTDKRYAQFYHASRPS</sequence>
<gene>
    <name evidence="5" type="ordered locus">ANT_25220</name>
</gene>
<dbReference type="InterPro" id="IPR012312">
    <property type="entry name" value="Hemerythrin-like"/>
</dbReference>
<evidence type="ECO:0000259" key="4">
    <source>
        <dbReference type="Pfam" id="PF01814"/>
    </source>
</evidence>
<dbReference type="PANTHER" id="PTHR37164:SF1">
    <property type="entry name" value="BACTERIOHEMERYTHRIN"/>
    <property type="match status" value="1"/>
</dbReference>
<protein>
    <submittedName>
        <fullName evidence="5">Hemerythrin family protein</fullName>
    </submittedName>
</protein>
<accession>E8MZK0</accession>
<dbReference type="CDD" id="cd12107">
    <property type="entry name" value="Hemerythrin"/>
    <property type="match status" value="1"/>
</dbReference>
<dbReference type="InterPro" id="IPR012827">
    <property type="entry name" value="Hemerythrin_metal-bd"/>
</dbReference>
<keyword evidence="2" id="KW-0479">Metal-binding</keyword>
<dbReference type="HOGENOM" id="CLU_086902_3_1_0"/>
<evidence type="ECO:0000313" key="6">
    <source>
        <dbReference type="Proteomes" id="UP000008922"/>
    </source>
</evidence>
<proteinExistence type="inferred from homology"/>
<evidence type="ECO:0000313" key="5">
    <source>
        <dbReference type="EMBL" id="BAJ64548.1"/>
    </source>
</evidence>
<dbReference type="Pfam" id="PF01814">
    <property type="entry name" value="Hemerythrin"/>
    <property type="match status" value="1"/>
</dbReference>
<reference evidence="5 6" key="1">
    <citation type="submission" date="2010-12" db="EMBL/GenBank/DDBJ databases">
        <title>Whole genome sequence of Anaerolinea thermophila UNI-1.</title>
        <authorList>
            <person name="Narita-Yamada S."/>
            <person name="Kishi E."/>
            <person name="Watanabe Y."/>
            <person name="Takasaki K."/>
            <person name="Ankai A."/>
            <person name="Oguchi A."/>
            <person name="Fukui S."/>
            <person name="Takahashi M."/>
            <person name="Yashiro I."/>
            <person name="Hosoyama A."/>
            <person name="Sekiguchi Y."/>
            <person name="Hanada S."/>
            <person name="Fujita N."/>
        </authorList>
    </citation>
    <scope>NUCLEOTIDE SEQUENCE [LARGE SCALE GENOMIC DNA]</scope>
    <source>
        <strain evidence="6">DSM 14523 / JCM 11388 / NBRC 100420 / UNI-1</strain>
    </source>
</reference>
<evidence type="ECO:0000256" key="2">
    <source>
        <dbReference type="ARBA" id="ARBA00022723"/>
    </source>
</evidence>
<dbReference type="eggNOG" id="COG2703">
    <property type="taxonomic scope" value="Bacteria"/>
</dbReference>
<dbReference type="PROSITE" id="PS00550">
    <property type="entry name" value="HEMERYTHRINS"/>
    <property type="match status" value="1"/>
</dbReference>
<dbReference type="NCBIfam" id="TIGR02481">
    <property type="entry name" value="hemeryth_dom"/>
    <property type="match status" value="1"/>
</dbReference>
<dbReference type="Proteomes" id="UP000008922">
    <property type="component" value="Chromosome"/>
</dbReference>
<keyword evidence="3" id="KW-0408">Iron</keyword>
<dbReference type="PANTHER" id="PTHR37164">
    <property type="entry name" value="BACTERIOHEMERYTHRIN"/>
    <property type="match status" value="1"/>
</dbReference>
<evidence type="ECO:0000256" key="1">
    <source>
        <dbReference type="ARBA" id="ARBA00010587"/>
    </source>
</evidence>
<dbReference type="KEGG" id="atm:ANT_25220"/>
<keyword evidence="6" id="KW-1185">Reference proteome</keyword>
<dbReference type="InParanoid" id="E8MZK0"/>
<evidence type="ECO:0000256" key="3">
    <source>
        <dbReference type="ARBA" id="ARBA00023004"/>
    </source>
</evidence>
<dbReference type="OrthoDB" id="9797092at2"/>
<dbReference type="EMBL" id="AP012029">
    <property type="protein sequence ID" value="BAJ64548.1"/>
    <property type="molecule type" value="Genomic_DNA"/>
</dbReference>
<feature type="domain" description="Hemerythrin-like" evidence="4">
    <location>
        <begin position="15"/>
        <end position="128"/>
    </location>
</feature>